<dbReference type="InterPro" id="IPR021903">
    <property type="entry name" value="DUF3515"/>
</dbReference>
<dbReference type="EMBL" id="BAAAMY010000006">
    <property type="protein sequence ID" value="GAA1924498.1"/>
    <property type="molecule type" value="Genomic_DNA"/>
</dbReference>
<keyword evidence="1" id="KW-0732">Signal</keyword>
<accession>A0ABP5AWP5</accession>
<feature type="signal peptide" evidence="1">
    <location>
        <begin position="1"/>
        <end position="28"/>
    </location>
</feature>
<feature type="chain" id="PRO_5045472247" description="DUF3515 domain-containing protein" evidence="1">
    <location>
        <begin position="29"/>
        <end position="171"/>
    </location>
</feature>
<comment type="caution">
    <text evidence="2">The sequence shown here is derived from an EMBL/GenBank/DDBJ whole genome shotgun (WGS) entry which is preliminary data.</text>
</comment>
<sequence length="171" mass="17922">MRRASAVAGALLVVLPLAGCTPTLQVDAQDVGGTDAELCARLVDAVPDEVVQARRRDLEVLSGTDATVAAWGDPPLVLTCGVGTPAGFSRVASACQDVAGVDWFVPEEQMEDQSREAVATTIGFEPAVELRIPAAYRPPVEVLVELAPAIRATLRNPNPCVVADPRDELAP</sequence>
<evidence type="ECO:0000313" key="2">
    <source>
        <dbReference type="EMBL" id="GAA1924498.1"/>
    </source>
</evidence>
<name>A0ABP5AWP5_9ACTN</name>
<evidence type="ECO:0000313" key="3">
    <source>
        <dbReference type="Proteomes" id="UP001501612"/>
    </source>
</evidence>
<dbReference type="Pfam" id="PF12028">
    <property type="entry name" value="DUF3515"/>
    <property type="match status" value="1"/>
</dbReference>
<gene>
    <name evidence="2" type="ORF">GCM10009737_27800</name>
</gene>
<evidence type="ECO:0000256" key="1">
    <source>
        <dbReference type="SAM" id="SignalP"/>
    </source>
</evidence>
<dbReference type="Proteomes" id="UP001501612">
    <property type="component" value="Unassembled WGS sequence"/>
</dbReference>
<proteinExistence type="predicted"/>
<dbReference type="RefSeq" id="WP_344008150.1">
    <property type="nucleotide sequence ID" value="NZ_BAAAMY010000006.1"/>
</dbReference>
<protein>
    <recommendedName>
        <fullName evidence="4">DUF3515 domain-containing protein</fullName>
    </recommendedName>
</protein>
<organism evidence="2 3">
    <name type="scientific">Nocardioides lentus</name>
    <dbReference type="NCBI Taxonomy" id="338077"/>
    <lineage>
        <taxon>Bacteria</taxon>
        <taxon>Bacillati</taxon>
        <taxon>Actinomycetota</taxon>
        <taxon>Actinomycetes</taxon>
        <taxon>Propionibacteriales</taxon>
        <taxon>Nocardioidaceae</taxon>
        <taxon>Nocardioides</taxon>
    </lineage>
</organism>
<evidence type="ECO:0008006" key="4">
    <source>
        <dbReference type="Google" id="ProtNLM"/>
    </source>
</evidence>
<keyword evidence="3" id="KW-1185">Reference proteome</keyword>
<reference evidence="3" key="1">
    <citation type="journal article" date="2019" name="Int. J. Syst. Evol. Microbiol.">
        <title>The Global Catalogue of Microorganisms (GCM) 10K type strain sequencing project: providing services to taxonomists for standard genome sequencing and annotation.</title>
        <authorList>
            <consortium name="The Broad Institute Genomics Platform"/>
            <consortium name="The Broad Institute Genome Sequencing Center for Infectious Disease"/>
            <person name="Wu L."/>
            <person name="Ma J."/>
        </authorList>
    </citation>
    <scope>NUCLEOTIDE SEQUENCE [LARGE SCALE GENOMIC DNA]</scope>
    <source>
        <strain evidence="3">JCM 14046</strain>
    </source>
</reference>